<name>A0A239DDL0_9FLAO</name>
<evidence type="ECO:0000313" key="2">
    <source>
        <dbReference type="EMBL" id="SNS29934.1"/>
    </source>
</evidence>
<organism evidence="2 3">
    <name type="scientific">Dokdonia pacifica</name>
    <dbReference type="NCBI Taxonomy" id="1627892"/>
    <lineage>
        <taxon>Bacteria</taxon>
        <taxon>Pseudomonadati</taxon>
        <taxon>Bacteroidota</taxon>
        <taxon>Flavobacteriia</taxon>
        <taxon>Flavobacteriales</taxon>
        <taxon>Flavobacteriaceae</taxon>
        <taxon>Dokdonia</taxon>
    </lineage>
</organism>
<keyword evidence="3" id="KW-1185">Reference proteome</keyword>
<gene>
    <name evidence="2" type="ORF">SAMN06265376_11096</name>
</gene>
<dbReference type="EMBL" id="FZNY01000010">
    <property type="protein sequence ID" value="SNS29934.1"/>
    <property type="molecule type" value="Genomic_DNA"/>
</dbReference>
<feature type="signal peptide" evidence="1">
    <location>
        <begin position="1"/>
        <end position="20"/>
    </location>
</feature>
<protein>
    <recommendedName>
        <fullName evidence="4">DUF4251 domain-containing protein</fullName>
    </recommendedName>
</protein>
<keyword evidence="1" id="KW-0732">Signal</keyword>
<dbReference type="RefSeq" id="WP_143337223.1">
    <property type="nucleotide sequence ID" value="NZ_BMEP01000010.1"/>
</dbReference>
<dbReference type="Proteomes" id="UP000198379">
    <property type="component" value="Unassembled WGS sequence"/>
</dbReference>
<evidence type="ECO:0000256" key="1">
    <source>
        <dbReference type="SAM" id="SignalP"/>
    </source>
</evidence>
<evidence type="ECO:0000313" key="3">
    <source>
        <dbReference type="Proteomes" id="UP000198379"/>
    </source>
</evidence>
<dbReference type="AlphaFoldDB" id="A0A239DDL0"/>
<feature type="chain" id="PRO_5012218478" description="DUF4251 domain-containing protein" evidence="1">
    <location>
        <begin position="21"/>
        <end position="163"/>
    </location>
</feature>
<accession>A0A239DDL0</accession>
<reference evidence="2 3" key="1">
    <citation type="submission" date="2017-06" db="EMBL/GenBank/DDBJ databases">
        <authorList>
            <person name="Kim H.J."/>
            <person name="Triplett B.A."/>
        </authorList>
    </citation>
    <scope>NUCLEOTIDE SEQUENCE [LARGE SCALE GENOMIC DNA]</scope>
    <source>
        <strain evidence="2 3">DSM 25597</strain>
    </source>
</reference>
<evidence type="ECO:0008006" key="4">
    <source>
        <dbReference type="Google" id="ProtNLM"/>
    </source>
</evidence>
<proteinExistence type="predicted"/>
<sequence>MKKIILLLCMATFLVNTTVAQEKKSKKEIKLEKKKAKFKAQKKAMEIGQFGFAIRKVLSSNVNTSDFAAGILYVRGDKGQLDEVSWYKTIGERIRLNKDFDVLNYYVITSDNGQKMTASYQGIVDGIRYSFTTEIAFGEKPKLKIESTNGIQIWYTGVFDTRN</sequence>